<evidence type="ECO:0000256" key="4">
    <source>
        <dbReference type="ARBA" id="ARBA00022989"/>
    </source>
</evidence>
<dbReference type="Proteomes" id="UP000190188">
    <property type="component" value="Unassembled WGS sequence"/>
</dbReference>
<dbReference type="OrthoDB" id="9775950at2"/>
<dbReference type="PANTHER" id="PTHR30250">
    <property type="entry name" value="PST FAMILY PREDICTED COLANIC ACID TRANSPORTER"/>
    <property type="match status" value="1"/>
</dbReference>
<comment type="subcellular location">
    <subcellularLocation>
        <location evidence="1">Cell membrane</location>
        <topology evidence="1">Multi-pass membrane protein</topology>
    </subcellularLocation>
</comment>
<dbReference type="InterPro" id="IPR024923">
    <property type="entry name" value="PG_synth_SpoVB"/>
</dbReference>
<dbReference type="InterPro" id="IPR002797">
    <property type="entry name" value="Polysacc_synth"/>
</dbReference>
<dbReference type="CDD" id="cd13124">
    <property type="entry name" value="MATE_SpoVB_like"/>
    <property type="match status" value="1"/>
</dbReference>
<accession>A0A1T2XJF2</accession>
<evidence type="ECO:0000256" key="1">
    <source>
        <dbReference type="ARBA" id="ARBA00004651"/>
    </source>
</evidence>
<dbReference type="GO" id="GO:0005886">
    <property type="term" value="C:plasma membrane"/>
    <property type="evidence" value="ECO:0007669"/>
    <property type="project" value="UniProtKB-SubCell"/>
</dbReference>
<dbReference type="PIRSF" id="PIRSF038958">
    <property type="entry name" value="PG_synth_SpoVB"/>
    <property type="match status" value="1"/>
</dbReference>
<dbReference type="STRING" id="1324314.BVG16_04455"/>
<feature type="transmembrane region" description="Helical" evidence="6">
    <location>
        <begin position="363"/>
        <end position="388"/>
    </location>
</feature>
<protein>
    <submittedName>
        <fullName evidence="7">Uncharacterized protein</fullName>
    </submittedName>
</protein>
<keyword evidence="2" id="KW-1003">Cell membrane</keyword>
<dbReference type="PANTHER" id="PTHR30250:SF21">
    <property type="entry name" value="LIPID II FLIPPASE MURJ"/>
    <property type="match status" value="1"/>
</dbReference>
<gene>
    <name evidence="7" type="ORF">BVG16_04455</name>
</gene>
<dbReference type="EMBL" id="MSZX01000002">
    <property type="protein sequence ID" value="OPA80010.1"/>
    <property type="molecule type" value="Genomic_DNA"/>
</dbReference>
<keyword evidence="5 6" id="KW-0472">Membrane</keyword>
<feature type="transmembrane region" description="Helical" evidence="6">
    <location>
        <begin position="418"/>
        <end position="437"/>
    </location>
</feature>
<evidence type="ECO:0000256" key="2">
    <source>
        <dbReference type="ARBA" id="ARBA00022475"/>
    </source>
</evidence>
<organism evidence="7 8">
    <name type="scientific">Paenibacillus selenitireducens</name>
    <dbReference type="NCBI Taxonomy" id="1324314"/>
    <lineage>
        <taxon>Bacteria</taxon>
        <taxon>Bacillati</taxon>
        <taxon>Bacillota</taxon>
        <taxon>Bacilli</taxon>
        <taxon>Bacillales</taxon>
        <taxon>Paenibacillaceae</taxon>
        <taxon>Paenibacillus</taxon>
    </lineage>
</organism>
<evidence type="ECO:0000256" key="6">
    <source>
        <dbReference type="SAM" id="Phobius"/>
    </source>
</evidence>
<feature type="transmembrane region" description="Helical" evidence="6">
    <location>
        <begin position="328"/>
        <end position="351"/>
    </location>
</feature>
<evidence type="ECO:0000256" key="5">
    <source>
        <dbReference type="ARBA" id="ARBA00023136"/>
    </source>
</evidence>
<dbReference type="AlphaFoldDB" id="A0A1T2XJF2"/>
<proteinExistence type="predicted"/>
<feature type="transmembrane region" description="Helical" evidence="6">
    <location>
        <begin position="449"/>
        <end position="470"/>
    </location>
</feature>
<feature type="transmembrane region" description="Helical" evidence="6">
    <location>
        <begin position="184"/>
        <end position="206"/>
    </location>
</feature>
<dbReference type="Pfam" id="PF01943">
    <property type="entry name" value="Polysacc_synt"/>
    <property type="match status" value="1"/>
</dbReference>
<keyword evidence="4 6" id="KW-1133">Transmembrane helix</keyword>
<feature type="transmembrane region" description="Helical" evidence="6">
    <location>
        <begin position="119"/>
        <end position="139"/>
    </location>
</feature>
<feature type="transmembrane region" description="Helical" evidence="6">
    <location>
        <begin position="485"/>
        <end position="512"/>
    </location>
</feature>
<reference evidence="7 8" key="1">
    <citation type="submission" date="2017-01" db="EMBL/GenBank/DDBJ databases">
        <title>Genome analysis of Paenibacillus selenitrireducens ES3-24.</title>
        <authorList>
            <person name="Xu D."/>
            <person name="Yao R."/>
            <person name="Zheng S."/>
        </authorList>
    </citation>
    <scope>NUCLEOTIDE SEQUENCE [LARGE SCALE GENOMIC DNA]</scope>
    <source>
        <strain evidence="7 8">ES3-24</strain>
    </source>
</reference>
<sequence>MAKESFIKGTLILAAAALVARVLGVVQRVPLEHMLGVTGGASFTLASNVYLMLLTVATAGIPSTLSKMVSERYALNRPEEAQRIYFAAILFGLGMGVVITIFLYAFAPLYASMSSVPEASLAIRALAPALILFPVIAMMRGYFQGRNLMAPGGISQIIEQILRVITAVGLALILYKWGYSQEQMAAGASFGGVLGSIGAFLVMIYYGRKLKKADRAAGIAAIERGTGPKTPLRRIYAEIFKFSIPIVITSLAVPLIYAIDSSIIVPILKGQVGEAQATEALKILGMNAQSIAGIPPILAIALSTSIIPIISSAFARKDMDYLKNQVTLALRIALLSGMPIVLILCTAAFSINGLLFSSTNGSGIIALLTSCTIFQIVMMVSSSILYGLGRPKTPMFHVVIGILTKLLGSFTLGYIFGIYGIIGSTMLCFAVVMLLNLRSLKQIVGFKILGSRWAGFLTTVILLTGIGYLIEWAGNQLTHVMHARMAYFFSSSFVGLILIILYPVMLIVFRVITAEELKSYPKPLRKVLQPFMRFQRRQGVRASE</sequence>
<feature type="transmembrane region" description="Helical" evidence="6">
    <location>
        <begin position="160"/>
        <end position="178"/>
    </location>
</feature>
<feature type="transmembrane region" description="Helical" evidence="6">
    <location>
        <begin position="84"/>
        <end position="107"/>
    </location>
</feature>
<dbReference type="RefSeq" id="WP_078497355.1">
    <property type="nucleotide sequence ID" value="NZ_MSZX01000002.1"/>
</dbReference>
<feature type="transmembrane region" description="Helical" evidence="6">
    <location>
        <begin position="294"/>
        <end position="316"/>
    </location>
</feature>
<feature type="transmembrane region" description="Helical" evidence="6">
    <location>
        <begin position="395"/>
        <end position="412"/>
    </location>
</feature>
<evidence type="ECO:0000313" key="7">
    <source>
        <dbReference type="EMBL" id="OPA80010.1"/>
    </source>
</evidence>
<name>A0A1T2XJF2_9BACL</name>
<feature type="transmembrane region" description="Helical" evidence="6">
    <location>
        <begin position="40"/>
        <end position="63"/>
    </location>
</feature>
<evidence type="ECO:0000313" key="8">
    <source>
        <dbReference type="Proteomes" id="UP000190188"/>
    </source>
</evidence>
<keyword evidence="8" id="KW-1185">Reference proteome</keyword>
<feature type="transmembrane region" description="Helical" evidence="6">
    <location>
        <begin position="239"/>
        <end position="259"/>
    </location>
</feature>
<comment type="caution">
    <text evidence="7">The sequence shown here is derived from an EMBL/GenBank/DDBJ whole genome shotgun (WGS) entry which is preliminary data.</text>
</comment>
<dbReference type="InterPro" id="IPR050833">
    <property type="entry name" value="Poly_Biosynth_Transport"/>
</dbReference>
<keyword evidence="3 6" id="KW-0812">Transmembrane</keyword>
<evidence type="ECO:0000256" key="3">
    <source>
        <dbReference type="ARBA" id="ARBA00022692"/>
    </source>
</evidence>